<evidence type="ECO:0000313" key="2">
    <source>
        <dbReference type="Proteomes" id="UP000020077"/>
    </source>
</evidence>
<gene>
    <name evidence="1" type="ORF">AW09_000824</name>
</gene>
<comment type="caution">
    <text evidence="1">The sequence shown here is derived from an EMBL/GenBank/DDBJ whole genome shotgun (WGS) entry which is preliminary data.</text>
</comment>
<reference evidence="1 2" key="1">
    <citation type="submission" date="2014-02" db="EMBL/GenBank/DDBJ databases">
        <title>Expanding our view of genomic diversity in Candidatus Accumulibacter clades.</title>
        <authorList>
            <person name="Skennerton C.T."/>
            <person name="Barr J.J."/>
            <person name="Slater F.R."/>
            <person name="Bond P.L."/>
            <person name="Tyson G.W."/>
        </authorList>
    </citation>
    <scope>NUCLEOTIDE SEQUENCE [LARGE SCALE GENOMIC DNA]</scope>
    <source>
        <strain evidence="2">BA-91</strain>
    </source>
</reference>
<evidence type="ECO:0000313" key="1">
    <source>
        <dbReference type="EMBL" id="KFB73899.1"/>
    </source>
</evidence>
<protein>
    <submittedName>
        <fullName evidence="1">Uncharacterized protein</fullName>
    </submittedName>
</protein>
<organism evidence="1 2">
    <name type="scientific">Candidatus Accumulibacter phosphatis</name>
    <dbReference type="NCBI Taxonomy" id="327160"/>
    <lineage>
        <taxon>Bacteria</taxon>
        <taxon>Pseudomonadati</taxon>
        <taxon>Pseudomonadota</taxon>
        <taxon>Betaproteobacteria</taxon>
        <taxon>Candidatus Accumulibacter</taxon>
    </lineage>
</organism>
<dbReference type="AlphaFoldDB" id="A0A080M9U6"/>
<dbReference type="EMBL" id="JDVG02000142">
    <property type="protein sequence ID" value="KFB73899.1"/>
    <property type="molecule type" value="Genomic_DNA"/>
</dbReference>
<dbReference type="Proteomes" id="UP000020077">
    <property type="component" value="Unassembled WGS sequence"/>
</dbReference>
<name>A0A080M9U6_9PROT</name>
<accession>A0A080M9U6</accession>
<proteinExistence type="predicted"/>
<sequence length="200" mass="20961">MAATDGSQAIRAGGGARARLKYLTVFDRAAQNLYVAHQRYGFGSPETRRTSRLQRGFFHVRRHGTQFWAAVWGAFALAGSLFRSSNLHGLPSPFGSGGGGNHHRQTRSIPMPKIPGADARQSPYASKLASIEPEGAAALAQVALVLLAAVGAGRLVATDAGTRAMLESLYPVQDALFGVSDTLPAALAGFFSTAEGANHG</sequence>